<name>A0A1W1HL92_9BACT</name>
<protein>
    <recommendedName>
        <fullName evidence="4">DUF4350 domain-containing protein</fullName>
    </recommendedName>
</protein>
<accession>A0A1W1HL92</accession>
<dbReference type="EMBL" id="FWEV01000336">
    <property type="protein sequence ID" value="SLM33118.1"/>
    <property type="molecule type" value="Genomic_DNA"/>
</dbReference>
<dbReference type="AlphaFoldDB" id="A0A1W1HL92"/>
<evidence type="ECO:0000313" key="2">
    <source>
        <dbReference type="EMBL" id="SLM33118.1"/>
    </source>
</evidence>
<dbReference type="SUPFAM" id="SSF52317">
    <property type="entry name" value="Class I glutamine amidotransferase-like"/>
    <property type="match status" value="1"/>
</dbReference>
<evidence type="ECO:0000256" key="1">
    <source>
        <dbReference type="SAM" id="SignalP"/>
    </source>
</evidence>
<keyword evidence="1" id="KW-0732">Signal</keyword>
<evidence type="ECO:0008006" key="4">
    <source>
        <dbReference type="Google" id="ProtNLM"/>
    </source>
</evidence>
<gene>
    <name evidence="2" type="ORF">MTBBW1_90020</name>
</gene>
<reference evidence="2 3" key="1">
    <citation type="submission" date="2017-03" db="EMBL/GenBank/DDBJ databases">
        <authorList>
            <person name="Afonso C.L."/>
            <person name="Miller P.J."/>
            <person name="Scott M.A."/>
            <person name="Spackman E."/>
            <person name="Goraichik I."/>
            <person name="Dimitrov K.M."/>
            <person name="Suarez D.L."/>
            <person name="Swayne D.E."/>
        </authorList>
    </citation>
    <scope>NUCLEOTIDE SEQUENCE [LARGE SCALE GENOMIC DNA]</scope>
    <source>
        <strain evidence="2">PRJEB14757</strain>
    </source>
</reference>
<evidence type="ECO:0000313" key="3">
    <source>
        <dbReference type="Proteomes" id="UP000191931"/>
    </source>
</evidence>
<dbReference type="RefSeq" id="WP_080798682.1">
    <property type="nucleotide sequence ID" value="NZ_LT828540.1"/>
</dbReference>
<feature type="chain" id="PRO_5013275114" description="DUF4350 domain-containing protein" evidence="1">
    <location>
        <begin position="23"/>
        <end position="437"/>
    </location>
</feature>
<keyword evidence="3" id="KW-1185">Reference proteome</keyword>
<dbReference type="InterPro" id="IPR029062">
    <property type="entry name" value="Class_I_gatase-like"/>
</dbReference>
<dbReference type="OrthoDB" id="6397329at2"/>
<sequence length="437" mass="46610">MKKLSLMICFSFILFSSTFVFGDENLPDFVVDNPHFEAGAGPVVAVDAAHNNEHTLEHKFGGFGKLAETDGFTVQPLTSTFSADSLAGVDILVSATAMDAVNAAITDPDNDGWVLAFDPATFVYPMSAYTDEEVAAVKEWVKNGGSLMLVTDHMPFPASQQKLAKAFGVIFENSFAFDSQFLLLLASGGQIGGNMGNLLKFYADPASASGSNGKLHSHDITNGLGYVTSFTGSGMHVISGVTYQPLMEMGDGVLMHFPYNHVTYSDLPQNQLSLPLGNGVLQGLTLSYGKGRVAIFSEAAMFSSVPSPMDPSIQNGVLHPEAEFNQDFALNTLFWLANTESSSGCVVLGDDFSFTLPNLKMSGLSFSARFTYAGGTAFKLDMNSVGAADTTAEAIEFGAILNIKCMNILGQGFTVILKSPTGNLMDWAVDLDEIVMN</sequence>
<dbReference type="Proteomes" id="UP000191931">
    <property type="component" value="Unassembled WGS sequence"/>
</dbReference>
<dbReference type="STRING" id="1246637.MTBBW1_90020"/>
<proteinExistence type="predicted"/>
<organism evidence="2 3">
    <name type="scientific">Desulfamplus magnetovallimortis</name>
    <dbReference type="NCBI Taxonomy" id="1246637"/>
    <lineage>
        <taxon>Bacteria</taxon>
        <taxon>Pseudomonadati</taxon>
        <taxon>Thermodesulfobacteriota</taxon>
        <taxon>Desulfobacteria</taxon>
        <taxon>Desulfobacterales</taxon>
        <taxon>Desulfobacteraceae</taxon>
        <taxon>Desulfamplus</taxon>
    </lineage>
</organism>
<feature type="signal peptide" evidence="1">
    <location>
        <begin position="1"/>
        <end position="22"/>
    </location>
</feature>